<dbReference type="Gene3D" id="2.50.20.10">
    <property type="entry name" value="Lipoprotein localisation LolA/LolB/LppX"/>
    <property type="match status" value="1"/>
</dbReference>
<sequence>MISKKIFILSSLFLFGLCLTLHASSTKQSSSIADIEIYLNSFQTVTAKFKQVTSDGDDVKTGTLYVSKPGKLRFDYLKPKEVTIVLNKDIVMHYEHELEEASYTKEDNYFFKLLSSKNISLASDVKKITLDKGIIHMHLFKHHNNIDTDIEVIFDANPLTLKEVIFKNQSQESYHLSFYEMKYDTQIDSKLFSVQDPKFYSTPY</sequence>
<evidence type="ECO:0000313" key="4">
    <source>
        <dbReference type="Proteomes" id="UP001327219"/>
    </source>
</evidence>
<proteinExistence type="predicted"/>
<dbReference type="InterPro" id="IPR004564">
    <property type="entry name" value="OM_lipoprot_carrier_LolA-like"/>
</dbReference>
<evidence type="ECO:0000313" key="3">
    <source>
        <dbReference type="EMBL" id="WPX97159.1"/>
    </source>
</evidence>
<keyword evidence="4" id="KW-1185">Reference proteome</keyword>
<dbReference type="Pfam" id="PF03548">
    <property type="entry name" value="LolA"/>
    <property type="match status" value="1"/>
</dbReference>
<accession>A0ABZ0UN57</accession>
<dbReference type="EMBL" id="CP110820">
    <property type="protein sequence ID" value="WPX97159.1"/>
    <property type="molecule type" value="Genomic_DNA"/>
</dbReference>
<dbReference type="CDD" id="cd16325">
    <property type="entry name" value="LolA"/>
    <property type="match status" value="1"/>
</dbReference>
<reference evidence="3 4" key="1">
    <citation type="submission" date="2022-11" db="EMBL/GenBank/DDBJ databases">
        <title>Host association and intracellularity evolved multiple times independently in the Rickettsiales.</title>
        <authorList>
            <person name="Castelli M."/>
            <person name="Nardi T."/>
            <person name="Gammuto L."/>
            <person name="Bellinzona G."/>
            <person name="Sabaneyeva E."/>
            <person name="Potekhin A."/>
            <person name="Serra V."/>
            <person name="Petroni G."/>
            <person name="Sassera D."/>
        </authorList>
    </citation>
    <scope>NUCLEOTIDE SEQUENCE [LARGE SCALE GENOMIC DNA]</scope>
    <source>
        <strain evidence="3 4">NDG2</strain>
    </source>
</reference>
<evidence type="ECO:0000256" key="1">
    <source>
        <dbReference type="ARBA" id="ARBA00022729"/>
    </source>
</evidence>
<feature type="signal peptide" evidence="2">
    <location>
        <begin position="1"/>
        <end position="23"/>
    </location>
</feature>
<gene>
    <name evidence="3" type="ORF">Bandiella_01303</name>
</gene>
<dbReference type="InterPro" id="IPR029046">
    <property type="entry name" value="LolA/LolB/LppX"/>
</dbReference>
<dbReference type="PANTHER" id="PTHR35869:SF1">
    <property type="entry name" value="OUTER-MEMBRANE LIPOPROTEIN CARRIER PROTEIN"/>
    <property type="match status" value="1"/>
</dbReference>
<keyword evidence="1 2" id="KW-0732">Signal</keyword>
<dbReference type="SUPFAM" id="SSF89392">
    <property type="entry name" value="Prokaryotic lipoproteins and lipoprotein localization factors"/>
    <property type="match status" value="1"/>
</dbReference>
<protein>
    <submittedName>
        <fullName evidence="3">Outer-membrane lipoprotein carrier protein</fullName>
    </submittedName>
</protein>
<feature type="chain" id="PRO_5045191219" evidence="2">
    <location>
        <begin position="24"/>
        <end position="204"/>
    </location>
</feature>
<dbReference type="Proteomes" id="UP001327219">
    <property type="component" value="Chromosome"/>
</dbReference>
<dbReference type="PANTHER" id="PTHR35869">
    <property type="entry name" value="OUTER-MEMBRANE LIPOPROTEIN CARRIER PROTEIN"/>
    <property type="match status" value="1"/>
</dbReference>
<organism evidence="3 4">
    <name type="scientific">Candidatus Bandiella euplotis</name>
    <dbReference type="NCBI Taxonomy" id="1664265"/>
    <lineage>
        <taxon>Bacteria</taxon>
        <taxon>Pseudomonadati</taxon>
        <taxon>Pseudomonadota</taxon>
        <taxon>Alphaproteobacteria</taxon>
        <taxon>Rickettsiales</taxon>
        <taxon>Candidatus Midichloriaceae</taxon>
        <taxon>Candidatus Bandiella</taxon>
    </lineage>
</organism>
<evidence type="ECO:0000256" key="2">
    <source>
        <dbReference type="SAM" id="SignalP"/>
    </source>
</evidence>
<name>A0ABZ0UN57_9RICK</name>
<keyword evidence="3" id="KW-0449">Lipoprotein</keyword>